<accession>A0A2U8QW30</accession>
<dbReference type="GO" id="GO:0004553">
    <property type="term" value="F:hydrolase activity, hydrolyzing O-glycosyl compounds"/>
    <property type="evidence" value="ECO:0007669"/>
    <property type="project" value="UniProtKB-ARBA"/>
</dbReference>
<dbReference type="GO" id="GO:0008081">
    <property type="term" value="F:phosphoric diester hydrolase activity"/>
    <property type="evidence" value="ECO:0007669"/>
    <property type="project" value="InterPro"/>
</dbReference>
<proteinExistence type="predicted"/>
<organism evidence="3 4">
    <name type="scientific">Flavobacterium sediminis</name>
    <dbReference type="NCBI Taxonomy" id="2201181"/>
    <lineage>
        <taxon>Bacteria</taxon>
        <taxon>Pseudomonadati</taxon>
        <taxon>Bacteroidota</taxon>
        <taxon>Flavobacteriia</taxon>
        <taxon>Flavobacteriales</taxon>
        <taxon>Flavobacteriaceae</taxon>
        <taxon>Flavobacterium</taxon>
    </lineage>
</organism>
<dbReference type="InterPro" id="IPR017946">
    <property type="entry name" value="PLC-like_Pdiesterase_TIM-brl"/>
</dbReference>
<keyword evidence="4" id="KW-1185">Reference proteome</keyword>
<dbReference type="RefSeq" id="WP_109569471.1">
    <property type="nucleotide sequence ID" value="NZ_CP029463.1"/>
</dbReference>
<gene>
    <name evidence="3" type="ORF">DI487_09725</name>
</gene>
<evidence type="ECO:0000313" key="4">
    <source>
        <dbReference type="Proteomes" id="UP000245429"/>
    </source>
</evidence>
<keyword evidence="1" id="KW-0732">Signal</keyword>
<protein>
    <recommendedName>
        <fullName evidence="2">GP-PDE domain-containing protein</fullName>
    </recommendedName>
</protein>
<dbReference type="EMBL" id="CP029463">
    <property type="protein sequence ID" value="AWM14104.1"/>
    <property type="molecule type" value="Genomic_DNA"/>
</dbReference>
<dbReference type="PANTHER" id="PTHR46211">
    <property type="entry name" value="GLYCEROPHOSPHORYL DIESTER PHOSPHODIESTERASE"/>
    <property type="match status" value="1"/>
</dbReference>
<feature type="signal peptide" evidence="1">
    <location>
        <begin position="1"/>
        <end position="23"/>
    </location>
</feature>
<dbReference type="SUPFAM" id="SSF49899">
    <property type="entry name" value="Concanavalin A-like lectins/glucanases"/>
    <property type="match status" value="1"/>
</dbReference>
<dbReference type="GO" id="GO:0005975">
    <property type="term" value="P:carbohydrate metabolic process"/>
    <property type="evidence" value="ECO:0007669"/>
    <property type="project" value="UniProtKB-ARBA"/>
</dbReference>
<dbReference type="SUPFAM" id="SSF51695">
    <property type="entry name" value="PLC-like phosphodiesterases"/>
    <property type="match status" value="1"/>
</dbReference>
<dbReference type="Pfam" id="PF03009">
    <property type="entry name" value="GDPD"/>
    <property type="match status" value="1"/>
</dbReference>
<dbReference type="Proteomes" id="UP000245429">
    <property type="component" value="Chromosome"/>
</dbReference>
<dbReference type="PANTHER" id="PTHR46211:SF14">
    <property type="entry name" value="GLYCEROPHOSPHODIESTER PHOSPHODIESTERASE"/>
    <property type="match status" value="1"/>
</dbReference>
<sequence>MIIRNSSVFVFVLFFLNSFSQKAQSPVDFSDCSFTAVAHRGYSEFYPEDTLLAIEEAFKRGIKYCEVDVAISKDGVYVLSHDPHTISRTTDGTGAVSDNSYATLMALETGKWKESYFEGTSFPLLVDALKLAQKYDACLYLDVKNFSGSMLKQALLESGADPIRMMPAITTIAALNEFKDSCPDSPWVWFGGMPENPEDVDWYKSKVQLGCKVFELAEDDVLKGSDWASTFIDMAHDSGAKVWVYTVNNEEKIKEYANMGFDGVETDRPYVAQLAVCGYNPVSDYPKKETTGNWNFKKADFESNGVGSRLKNFQKDSTLLQSVEFGTTSYFGIAPVSGMDVTVAKIPAYNPHNGLFVYDNFMMEDYGALDASYSVIVDLYVASVNKGKYISLLQTNPDNLGDADFFINPDGQLGTLDSYHGNFDFDTWHRLVFVLDGNAIRKYLDEAFIGETEAPLGLKRWPVFNNMAYHGKHGFLLFSDNDNETAAVYINALQLRNYAMSEAEVSLLGGVSPNGIPVNNKKLFSTGIDSLETEMIDWEQQTIFIKQKSTGNNFKVAYDLQLSYGAKTDIPTSGWFNFKEGNGSVTFKVIAADGSSTNWTIQNIP</sequence>
<name>A0A2U8QW30_9FLAO</name>
<dbReference type="Gene3D" id="3.20.20.190">
    <property type="entry name" value="Phosphatidylinositol (PI) phosphodiesterase"/>
    <property type="match status" value="1"/>
</dbReference>
<dbReference type="Gene3D" id="2.60.40.2340">
    <property type="match status" value="1"/>
</dbReference>
<dbReference type="PROSITE" id="PS51704">
    <property type="entry name" value="GP_PDE"/>
    <property type="match status" value="1"/>
</dbReference>
<feature type="domain" description="GP-PDE" evidence="2">
    <location>
        <begin position="34"/>
        <end position="276"/>
    </location>
</feature>
<reference evidence="3 4" key="1">
    <citation type="submission" date="2018-05" db="EMBL/GenBank/DDBJ databases">
        <title>Flavobacterium sp. MEBiC07310.</title>
        <authorList>
            <person name="Baek K."/>
        </authorList>
    </citation>
    <scope>NUCLEOTIDE SEQUENCE [LARGE SCALE GENOMIC DNA]</scope>
    <source>
        <strain evidence="3 4">MEBiC07310</strain>
    </source>
</reference>
<dbReference type="OrthoDB" id="384721at2"/>
<dbReference type="GO" id="GO:0006629">
    <property type="term" value="P:lipid metabolic process"/>
    <property type="evidence" value="ECO:0007669"/>
    <property type="project" value="InterPro"/>
</dbReference>
<dbReference type="KEGG" id="fse:DI487_09725"/>
<evidence type="ECO:0000313" key="3">
    <source>
        <dbReference type="EMBL" id="AWM14104.1"/>
    </source>
</evidence>
<dbReference type="InterPro" id="IPR030395">
    <property type="entry name" value="GP_PDE_dom"/>
</dbReference>
<evidence type="ECO:0000256" key="1">
    <source>
        <dbReference type="SAM" id="SignalP"/>
    </source>
</evidence>
<evidence type="ECO:0000259" key="2">
    <source>
        <dbReference type="PROSITE" id="PS51704"/>
    </source>
</evidence>
<dbReference type="AlphaFoldDB" id="A0A2U8QW30"/>
<dbReference type="InterPro" id="IPR013320">
    <property type="entry name" value="ConA-like_dom_sf"/>
</dbReference>
<feature type="chain" id="PRO_5015863242" description="GP-PDE domain-containing protein" evidence="1">
    <location>
        <begin position="24"/>
        <end position="605"/>
    </location>
</feature>